<dbReference type="Pfam" id="PF12867">
    <property type="entry name" value="DinB_2"/>
    <property type="match status" value="1"/>
</dbReference>
<proteinExistence type="predicted"/>
<dbReference type="PROSITE" id="PS51257">
    <property type="entry name" value="PROKAR_LIPOPROTEIN"/>
    <property type="match status" value="1"/>
</dbReference>
<dbReference type="EMBL" id="JAPFQP010000004">
    <property type="protein sequence ID" value="MCX2720554.1"/>
    <property type="molecule type" value="Genomic_DNA"/>
</dbReference>
<keyword evidence="3" id="KW-1185">Reference proteome</keyword>
<feature type="domain" description="DinB-like" evidence="1">
    <location>
        <begin position="55"/>
        <end position="180"/>
    </location>
</feature>
<name>A0AAE3SPC8_9FLAO</name>
<dbReference type="SUPFAM" id="SSF109854">
    <property type="entry name" value="DinB/YfiT-like putative metalloenzymes"/>
    <property type="match status" value="1"/>
</dbReference>
<sequence length="201" mass="23428">MKRKEFILGAIPAVAGLSCLSFTTALPDPAENDEELLSQVKLLQELDNDAFGWIWSLLKGISDEELDWKINKESNSIRWIIGHLTWFEEWACDAINETGLYLIEKQPSTSFQSDSLDEMKKRFTRAHDQYNTLVGNLTAEQVRRPSQYLYNDHNKKRADVDLRTILGIHSTHFYGHLYQIRMIRGTYSRINKTNKAEFDKW</sequence>
<organism evidence="2 3">
    <name type="scientific">Lentiprolixibacter aurantiacus</name>
    <dbReference type="NCBI Taxonomy" id="2993939"/>
    <lineage>
        <taxon>Bacteria</taxon>
        <taxon>Pseudomonadati</taxon>
        <taxon>Bacteroidota</taxon>
        <taxon>Flavobacteriia</taxon>
        <taxon>Flavobacteriales</taxon>
        <taxon>Flavobacteriaceae</taxon>
        <taxon>Lentiprolixibacter</taxon>
    </lineage>
</organism>
<dbReference type="InterPro" id="IPR024775">
    <property type="entry name" value="DinB-like"/>
</dbReference>
<dbReference type="Proteomes" id="UP001207116">
    <property type="component" value="Unassembled WGS sequence"/>
</dbReference>
<dbReference type="RefSeq" id="WP_266014880.1">
    <property type="nucleotide sequence ID" value="NZ_JAPFQP010000004.1"/>
</dbReference>
<accession>A0AAE3SPC8</accession>
<protein>
    <submittedName>
        <fullName evidence="2">DinB family protein</fullName>
    </submittedName>
</protein>
<gene>
    <name evidence="2" type="ORF">OO016_13140</name>
</gene>
<evidence type="ECO:0000259" key="1">
    <source>
        <dbReference type="Pfam" id="PF12867"/>
    </source>
</evidence>
<evidence type="ECO:0000313" key="3">
    <source>
        <dbReference type="Proteomes" id="UP001207116"/>
    </source>
</evidence>
<comment type="caution">
    <text evidence="2">The sequence shown here is derived from an EMBL/GenBank/DDBJ whole genome shotgun (WGS) entry which is preliminary data.</text>
</comment>
<dbReference type="AlphaFoldDB" id="A0AAE3SPC8"/>
<evidence type="ECO:0000313" key="2">
    <source>
        <dbReference type="EMBL" id="MCX2720554.1"/>
    </source>
</evidence>
<dbReference type="Gene3D" id="1.20.120.450">
    <property type="entry name" value="dinb family like domain"/>
    <property type="match status" value="1"/>
</dbReference>
<dbReference type="InterPro" id="IPR034660">
    <property type="entry name" value="DinB/YfiT-like"/>
</dbReference>
<reference evidence="2" key="1">
    <citation type="submission" date="2022-11" db="EMBL/GenBank/DDBJ databases">
        <title>The characterization of three novel Bacteroidetes species and genomic analysis of their roles in tidal elemental geochemical cycles.</title>
        <authorList>
            <person name="Ma K.-J."/>
        </authorList>
    </citation>
    <scope>NUCLEOTIDE SEQUENCE</scope>
    <source>
        <strain evidence="2">M415</strain>
    </source>
</reference>